<dbReference type="PANTHER" id="PTHR32552:SF68">
    <property type="entry name" value="FERRICHROME OUTER MEMBRANE TRANSPORTER_PHAGE RECEPTOR"/>
    <property type="match status" value="1"/>
</dbReference>
<keyword evidence="11 14" id="KW-0472">Membrane</keyword>
<evidence type="ECO:0000256" key="13">
    <source>
        <dbReference type="ARBA" id="ARBA00023237"/>
    </source>
</evidence>
<keyword evidence="9" id="KW-0406">Ion transport</keyword>
<gene>
    <name evidence="19" type="ORF">QTH91_18935</name>
</gene>
<evidence type="ECO:0000256" key="2">
    <source>
        <dbReference type="ARBA" id="ARBA00009810"/>
    </source>
</evidence>
<keyword evidence="5" id="KW-0410">Iron transport</keyword>
<name>A0ABT7NF58_9BURK</name>
<dbReference type="RefSeq" id="WP_286661696.1">
    <property type="nucleotide sequence ID" value="NZ_JASZYV010000004.1"/>
</dbReference>
<keyword evidence="8" id="KW-0408">Iron</keyword>
<comment type="subcellular location">
    <subcellularLocation>
        <location evidence="1 14">Cell outer membrane</location>
        <topology evidence="1 14">Multi-pass membrane protein</topology>
    </subcellularLocation>
</comment>
<accession>A0ABT7NF58</accession>
<keyword evidence="10 15" id="KW-0798">TonB box</keyword>
<evidence type="ECO:0000313" key="20">
    <source>
        <dbReference type="Proteomes" id="UP001174908"/>
    </source>
</evidence>
<evidence type="ECO:0000256" key="6">
    <source>
        <dbReference type="ARBA" id="ARBA00022692"/>
    </source>
</evidence>
<evidence type="ECO:0000256" key="8">
    <source>
        <dbReference type="ARBA" id="ARBA00023004"/>
    </source>
</evidence>
<evidence type="ECO:0000256" key="3">
    <source>
        <dbReference type="ARBA" id="ARBA00022448"/>
    </source>
</evidence>
<feature type="chain" id="PRO_5047256608" evidence="16">
    <location>
        <begin position="23"/>
        <end position="690"/>
    </location>
</feature>
<dbReference type="Pfam" id="PF07715">
    <property type="entry name" value="Plug"/>
    <property type="match status" value="1"/>
</dbReference>
<proteinExistence type="inferred from homology"/>
<evidence type="ECO:0000256" key="1">
    <source>
        <dbReference type="ARBA" id="ARBA00004571"/>
    </source>
</evidence>
<dbReference type="Gene3D" id="2.40.170.20">
    <property type="entry name" value="TonB-dependent receptor, beta-barrel domain"/>
    <property type="match status" value="1"/>
</dbReference>
<keyword evidence="20" id="KW-1185">Reference proteome</keyword>
<dbReference type="InterPro" id="IPR039426">
    <property type="entry name" value="TonB-dep_rcpt-like"/>
</dbReference>
<dbReference type="InterPro" id="IPR000531">
    <property type="entry name" value="Beta-barrel_TonB"/>
</dbReference>
<dbReference type="Proteomes" id="UP001174908">
    <property type="component" value="Unassembled WGS sequence"/>
</dbReference>
<dbReference type="SUPFAM" id="SSF56935">
    <property type="entry name" value="Porins"/>
    <property type="match status" value="1"/>
</dbReference>
<dbReference type="PROSITE" id="PS52016">
    <property type="entry name" value="TONB_DEPENDENT_REC_3"/>
    <property type="match status" value="1"/>
</dbReference>
<keyword evidence="12 19" id="KW-0675">Receptor</keyword>
<evidence type="ECO:0000256" key="15">
    <source>
        <dbReference type="RuleBase" id="RU003357"/>
    </source>
</evidence>
<evidence type="ECO:0000256" key="7">
    <source>
        <dbReference type="ARBA" id="ARBA00022729"/>
    </source>
</evidence>
<keyword evidence="7 16" id="KW-0732">Signal</keyword>
<evidence type="ECO:0000259" key="18">
    <source>
        <dbReference type="Pfam" id="PF07715"/>
    </source>
</evidence>
<organism evidence="19 20">
    <name type="scientific">Variovorax dokdonensis</name>
    <dbReference type="NCBI Taxonomy" id="344883"/>
    <lineage>
        <taxon>Bacteria</taxon>
        <taxon>Pseudomonadati</taxon>
        <taxon>Pseudomonadota</taxon>
        <taxon>Betaproteobacteria</taxon>
        <taxon>Burkholderiales</taxon>
        <taxon>Comamonadaceae</taxon>
        <taxon>Variovorax</taxon>
    </lineage>
</organism>
<keyword evidence="4 14" id="KW-1134">Transmembrane beta strand</keyword>
<dbReference type="InterPro" id="IPR037066">
    <property type="entry name" value="Plug_dom_sf"/>
</dbReference>
<dbReference type="Gene3D" id="2.170.130.10">
    <property type="entry name" value="TonB-dependent receptor, plug domain"/>
    <property type="match status" value="1"/>
</dbReference>
<sequence length="690" mass="74271">MDRNTRAVAAAIATLHAAIAHAQSAPGGALPSVTVEAERAGDQLLPELQAERDAIPGAVSIVEGEELRLRNVTSVADMLRYTPGVWAASGSTGDSTFLSIRGSNLDATNYDGNGVKLLIDGLPVTAADGNNHNRDVDPLSMRRAIVARGANALTYGASTLGGAINFISPTARDGGPSEVFVNGGSFGQWQGRFSAGGVSGNLDALVSAEAKRSDGFREHQKQERESVYANAGIQLAPTVSTRFYVTGIDNDQQLPGALTRAQFDADPRAAEKAAVAGNYRLNVRTARLANRTVWDIDENSSLVAGISYENQSLYHPIVYAPPYFSLLIDTTQRNLGTTLRYQRRSGDHDVLAGLNYGNTTVEGGNYSYVPGGAQKITTRVDNGADNLELFLVDRWKFAPQWTAVYGAQAVSGSREVRNIDVSTGAVRNPQGDYDSINPRVGVIRDLSSSSQLFANVSRLYEPPTLYELDDDVRGNNATLKAMRGVVAEVGTRGATVFDRNSMHWDVALYYGRLDGEILSIDDPNAPGTSLSTNVGKTIHAGVEALMGASLAVDDAGAHRLEPLVSITLNDFKFDGDANYNNNRLPAAPRYAVRGELLYRHASGFFFGPTFDIIGQRYADFSNTYEVDGYTLWGLRAGYTAKQWEVYGELRNAGDKAYVSYFSVRDKAAADAAILTPGSPRALYVGARFKF</sequence>
<dbReference type="InterPro" id="IPR036942">
    <property type="entry name" value="Beta-barrel_TonB_sf"/>
</dbReference>
<evidence type="ECO:0000256" key="14">
    <source>
        <dbReference type="PROSITE-ProRule" id="PRU01360"/>
    </source>
</evidence>
<evidence type="ECO:0000256" key="10">
    <source>
        <dbReference type="ARBA" id="ARBA00023077"/>
    </source>
</evidence>
<keyword evidence="6 14" id="KW-0812">Transmembrane</keyword>
<feature type="domain" description="TonB-dependent receptor-like beta-barrel" evidence="17">
    <location>
        <begin position="248"/>
        <end position="651"/>
    </location>
</feature>
<evidence type="ECO:0000256" key="4">
    <source>
        <dbReference type="ARBA" id="ARBA00022452"/>
    </source>
</evidence>
<comment type="similarity">
    <text evidence="2 14 15">Belongs to the TonB-dependent receptor family.</text>
</comment>
<evidence type="ECO:0000256" key="5">
    <source>
        <dbReference type="ARBA" id="ARBA00022496"/>
    </source>
</evidence>
<dbReference type="InterPro" id="IPR012910">
    <property type="entry name" value="Plug_dom"/>
</dbReference>
<dbReference type="EMBL" id="JASZYV010000004">
    <property type="protein sequence ID" value="MDM0046572.1"/>
    <property type="molecule type" value="Genomic_DNA"/>
</dbReference>
<keyword evidence="3 14" id="KW-0813">Transport</keyword>
<dbReference type="Pfam" id="PF00593">
    <property type="entry name" value="TonB_dep_Rec_b-barrel"/>
    <property type="match status" value="1"/>
</dbReference>
<evidence type="ECO:0000256" key="12">
    <source>
        <dbReference type="ARBA" id="ARBA00023170"/>
    </source>
</evidence>
<evidence type="ECO:0000256" key="9">
    <source>
        <dbReference type="ARBA" id="ARBA00023065"/>
    </source>
</evidence>
<dbReference type="PANTHER" id="PTHR32552">
    <property type="entry name" value="FERRICHROME IRON RECEPTOR-RELATED"/>
    <property type="match status" value="1"/>
</dbReference>
<evidence type="ECO:0000256" key="16">
    <source>
        <dbReference type="SAM" id="SignalP"/>
    </source>
</evidence>
<keyword evidence="13 14" id="KW-0998">Cell outer membrane</keyword>
<feature type="domain" description="TonB-dependent receptor plug" evidence="18">
    <location>
        <begin position="54"/>
        <end position="163"/>
    </location>
</feature>
<evidence type="ECO:0000256" key="11">
    <source>
        <dbReference type="ARBA" id="ARBA00023136"/>
    </source>
</evidence>
<reference evidence="19" key="1">
    <citation type="submission" date="2023-06" db="EMBL/GenBank/DDBJ databases">
        <authorList>
            <person name="Jiang Y."/>
            <person name="Liu Q."/>
        </authorList>
    </citation>
    <scope>NUCLEOTIDE SEQUENCE</scope>
    <source>
        <strain evidence="19">CGMCC 1.12089</strain>
    </source>
</reference>
<feature type="signal peptide" evidence="16">
    <location>
        <begin position="1"/>
        <end position="22"/>
    </location>
</feature>
<protein>
    <submittedName>
        <fullName evidence="19">TonB-dependent receptor plug domain-containing protein</fullName>
    </submittedName>
</protein>
<evidence type="ECO:0000259" key="17">
    <source>
        <dbReference type="Pfam" id="PF00593"/>
    </source>
</evidence>
<evidence type="ECO:0000313" key="19">
    <source>
        <dbReference type="EMBL" id="MDM0046572.1"/>
    </source>
</evidence>
<comment type="caution">
    <text evidence="19">The sequence shown here is derived from an EMBL/GenBank/DDBJ whole genome shotgun (WGS) entry which is preliminary data.</text>
</comment>